<reference evidence="1 2" key="1">
    <citation type="submission" date="2011-09" db="EMBL/GenBank/DDBJ databases">
        <title>Complete sequence of plasmid of Thioflavicoccus mobilis 8321.</title>
        <authorList>
            <consortium name="US DOE Joint Genome Institute"/>
            <person name="Lucas S."/>
            <person name="Han J."/>
            <person name="Lapidus A."/>
            <person name="Cheng J.-F."/>
            <person name="Goodwin L."/>
            <person name="Pitluck S."/>
            <person name="Peters L."/>
            <person name="Ovchinnikova G."/>
            <person name="Lu M."/>
            <person name="Detter J.C."/>
            <person name="Han C."/>
            <person name="Tapia R."/>
            <person name="Land M."/>
            <person name="Hauser L."/>
            <person name="Kyrpides N."/>
            <person name="Ivanova N."/>
            <person name="Pagani I."/>
            <person name="Vogl K."/>
            <person name="Liu Z."/>
            <person name="Imhoff J."/>
            <person name="Thiel V."/>
            <person name="Frigaard N.-U."/>
            <person name="Bryant D."/>
            <person name="Woyke T."/>
        </authorList>
    </citation>
    <scope>NUCLEOTIDE SEQUENCE [LARGE SCALE GENOMIC DNA]</scope>
    <source>
        <strain evidence="1 2">8321</strain>
        <plasmid evidence="2">Plasmid pTHIMO01</plasmid>
    </source>
</reference>
<gene>
    <name evidence="1" type="ORF">Thimo_3742</name>
</gene>
<dbReference type="HOGENOM" id="CLU_3048994_0_0_6"/>
<proteinExistence type="predicted"/>
<dbReference type="Proteomes" id="UP000010816">
    <property type="component" value="Plasmid pTHIMO01"/>
</dbReference>
<sequence length="54" mass="6321">MEQYTDLDGNLITVPELTWLEDGRDNDGNHCARYAIGNEESVWLDWHGQEVERE</sequence>
<keyword evidence="2" id="KW-1185">Reference proteome</keyword>
<evidence type="ECO:0000313" key="2">
    <source>
        <dbReference type="Proteomes" id="UP000010816"/>
    </source>
</evidence>
<dbReference type="EMBL" id="CP003052">
    <property type="protein sequence ID" value="AGA92394.1"/>
    <property type="molecule type" value="Genomic_DNA"/>
</dbReference>
<dbReference type="AlphaFoldDB" id="L0H469"/>
<accession>L0H469</accession>
<name>L0H469_9GAMM</name>
<protein>
    <submittedName>
        <fullName evidence="1">Uncharacterized protein</fullName>
    </submittedName>
</protein>
<organism evidence="1 2">
    <name type="scientific">Thioflavicoccus mobilis 8321</name>
    <dbReference type="NCBI Taxonomy" id="765912"/>
    <lineage>
        <taxon>Bacteria</taxon>
        <taxon>Pseudomonadati</taxon>
        <taxon>Pseudomonadota</taxon>
        <taxon>Gammaproteobacteria</taxon>
        <taxon>Chromatiales</taxon>
        <taxon>Chromatiaceae</taxon>
        <taxon>Thioflavicoccus</taxon>
    </lineage>
</organism>
<keyword evidence="1" id="KW-0614">Plasmid</keyword>
<evidence type="ECO:0000313" key="1">
    <source>
        <dbReference type="EMBL" id="AGA92394.1"/>
    </source>
</evidence>
<geneLocation type="plasmid" evidence="1 2">
    <name>pTHIMO01</name>
</geneLocation>
<dbReference type="RefSeq" id="WP_015282513.1">
    <property type="nucleotide sequence ID" value="NC_019941.1"/>
</dbReference>
<dbReference type="KEGG" id="tmb:Thimo_3742"/>